<feature type="region of interest" description="Disordered" evidence="1">
    <location>
        <begin position="33"/>
        <end position="55"/>
    </location>
</feature>
<feature type="compositionally biased region" description="Polar residues" evidence="1">
    <location>
        <begin position="33"/>
        <end position="49"/>
    </location>
</feature>
<sequence length="158" mass="17724">MSIRFEPHSNPLRGVPSLFYHEEPALTCLSQDPQSWESTVGSSEPTPQLSPKPHLSKSGIELTCRTVVGKRSSSHHRVRWCLTSFHVAHFGSVISLRAPAMASESRAWPVEEGFAFRSPTLSCGHSTAAYLFAVLHNLKRPLCCQFQAFQNERLRECF</sequence>
<reference evidence="2 3" key="1">
    <citation type="journal article" date="2020" name="Nature">
        <title>Six reference-quality genomes reveal evolution of bat adaptations.</title>
        <authorList>
            <person name="Jebb D."/>
            <person name="Huang Z."/>
            <person name="Pippel M."/>
            <person name="Hughes G.M."/>
            <person name="Lavrichenko K."/>
            <person name="Devanna P."/>
            <person name="Winkler S."/>
            <person name="Jermiin L.S."/>
            <person name="Skirmuntt E.C."/>
            <person name="Katzourakis A."/>
            <person name="Burkitt-Gray L."/>
            <person name="Ray D.A."/>
            <person name="Sullivan K.A.M."/>
            <person name="Roscito J.G."/>
            <person name="Kirilenko B.M."/>
            <person name="Davalos L.M."/>
            <person name="Corthals A.P."/>
            <person name="Power M.L."/>
            <person name="Jones G."/>
            <person name="Ransome R.D."/>
            <person name="Dechmann D.K.N."/>
            <person name="Locatelli A.G."/>
            <person name="Puechmaille S.J."/>
            <person name="Fedrigo O."/>
            <person name="Jarvis E.D."/>
            <person name="Hiller M."/>
            <person name="Vernes S.C."/>
            <person name="Myers E.W."/>
            <person name="Teeling E.C."/>
        </authorList>
    </citation>
    <scope>NUCLEOTIDE SEQUENCE [LARGE SCALE GENOMIC DNA]</scope>
    <source>
        <strain evidence="2">Bat1K_MPI-CBG_1</strain>
    </source>
</reference>
<organism evidence="2 3">
    <name type="scientific">Phyllostomus discolor</name>
    <name type="common">pale spear-nosed bat</name>
    <dbReference type="NCBI Taxonomy" id="89673"/>
    <lineage>
        <taxon>Eukaryota</taxon>
        <taxon>Metazoa</taxon>
        <taxon>Chordata</taxon>
        <taxon>Craniata</taxon>
        <taxon>Vertebrata</taxon>
        <taxon>Euteleostomi</taxon>
        <taxon>Mammalia</taxon>
        <taxon>Eutheria</taxon>
        <taxon>Laurasiatheria</taxon>
        <taxon>Chiroptera</taxon>
        <taxon>Yangochiroptera</taxon>
        <taxon>Phyllostomidae</taxon>
        <taxon>Phyllostominae</taxon>
        <taxon>Phyllostomus</taxon>
    </lineage>
</organism>
<dbReference type="Proteomes" id="UP000664940">
    <property type="component" value="Unassembled WGS sequence"/>
</dbReference>
<comment type="caution">
    <text evidence="2">The sequence shown here is derived from an EMBL/GenBank/DDBJ whole genome shotgun (WGS) entry which is preliminary data.</text>
</comment>
<accession>A0A833ZU22</accession>
<evidence type="ECO:0000256" key="1">
    <source>
        <dbReference type="SAM" id="MobiDB-lite"/>
    </source>
</evidence>
<name>A0A833ZU22_9CHIR</name>
<dbReference type="EMBL" id="JABVXQ010000007">
    <property type="protein sequence ID" value="KAF6099864.1"/>
    <property type="molecule type" value="Genomic_DNA"/>
</dbReference>
<evidence type="ECO:0000313" key="3">
    <source>
        <dbReference type="Proteomes" id="UP000664940"/>
    </source>
</evidence>
<gene>
    <name evidence="2" type="ORF">HJG60_011591</name>
</gene>
<proteinExistence type="predicted"/>
<protein>
    <submittedName>
        <fullName evidence="2">Uncharacterized protein</fullName>
    </submittedName>
</protein>
<dbReference type="AlphaFoldDB" id="A0A833ZU22"/>
<evidence type="ECO:0000313" key="2">
    <source>
        <dbReference type="EMBL" id="KAF6099864.1"/>
    </source>
</evidence>